<proteinExistence type="predicted"/>
<accession>A0A5U9KWC9</accession>
<gene>
    <name evidence="1" type="ORF">DRY71_22510</name>
</gene>
<protein>
    <submittedName>
        <fullName evidence="1">Uncharacterized protein</fullName>
    </submittedName>
</protein>
<dbReference type="AlphaFoldDB" id="A0A5U9KWC9"/>
<name>A0A5U9KWC9_SALNE</name>
<comment type="caution">
    <text evidence="1">The sequence shown here is derived from an EMBL/GenBank/DDBJ whole genome shotgun (WGS) entry which is preliminary data.</text>
</comment>
<reference evidence="1" key="1">
    <citation type="submission" date="2018-07" db="EMBL/GenBank/DDBJ databases">
        <authorList>
            <person name="Ashton P.M."/>
            <person name="Dallman T."/>
            <person name="Nair S."/>
            <person name="De Pinna E."/>
            <person name="Peters T."/>
            <person name="Grant K."/>
        </authorList>
    </citation>
    <scope>NUCLEOTIDE SEQUENCE [LARGE SCALE GENOMIC DNA]</scope>
    <source>
        <strain evidence="1">436933</strain>
    </source>
</reference>
<dbReference type="Proteomes" id="UP000839726">
    <property type="component" value="Unassembled WGS sequence"/>
</dbReference>
<dbReference type="EMBL" id="AAGUYM010000036">
    <property type="protein sequence ID" value="EBS2695460.1"/>
    <property type="molecule type" value="Genomic_DNA"/>
</dbReference>
<organism evidence="1">
    <name type="scientific">Salmonella newport</name>
    <dbReference type="NCBI Taxonomy" id="108619"/>
    <lineage>
        <taxon>Bacteria</taxon>
        <taxon>Pseudomonadati</taxon>
        <taxon>Pseudomonadota</taxon>
        <taxon>Gammaproteobacteria</taxon>
        <taxon>Enterobacterales</taxon>
        <taxon>Enterobacteriaceae</taxon>
        <taxon>Salmonella</taxon>
    </lineage>
</organism>
<evidence type="ECO:0000313" key="1">
    <source>
        <dbReference type="EMBL" id="EBS2695460.1"/>
    </source>
</evidence>
<sequence length="71" mass="8091">MITDFDIDVVSRLAVANNELVNASFWIDERVLSLRSEGASSSEIDWLIKQKEEITCLRDAIYGYLKKIGKL</sequence>